<feature type="signal peptide" evidence="1">
    <location>
        <begin position="1"/>
        <end position="24"/>
    </location>
</feature>
<dbReference type="AlphaFoldDB" id="A0A5B8VLM0"/>
<dbReference type="EMBL" id="CP042434">
    <property type="protein sequence ID" value="QEC71941.1"/>
    <property type="molecule type" value="Genomic_DNA"/>
</dbReference>
<reference evidence="2 3" key="1">
    <citation type="journal article" date="2017" name="Int. J. Syst. Evol. Microbiol.">
        <title>Arachidicoccus ginsenosidivorans sp. nov., with ginsenoside-converting activity isolated from ginseng cultivating soil.</title>
        <authorList>
            <person name="Siddiqi M.Z."/>
            <person name="Aslam Z."/>
            <person name="Im W.T."/>
        </authorList>
    </citation>
    <scope>NUCLEOTIDE SEQUENCE [LARGE SCALE GENOMIC DNA]</scope>
    <source>
        <strain evidence="2 3">Gsoil 809</strain>
    </source>
</reference>
<accession>A0A5B8VLM0</accession>
<dbReference type="OrthoDB" id="609910at2"/>
<gene>
    <name evidence="2" type="ORF">FSB73_09950</name>
</gene>
<proteinExistence type="predicted"/>
<evidence type="ECO:0000256" key="1">
    <source>
        <dbReference type="SAM" id="SignalP"/>
    </source>
</evidence>
<dbReference type="KEGG" id="agi:FSB73_09950"/>
<evidence type="ECO:0000313" key="2">
    <source>
        <dbReference type="EMBL" id="QEC71941.1"/>
    </source>
</evidence>
<feature type="chain" id="PRO_5022898695" evidence="1">
    <location>
        <begin position="25"/>
        <end position="527"/>
    </location>
</feature>
<organism evidence="2 3">
    <name type="scientific">Arachidicoccus ginsenosidivorans</name>
    <dbReference type="NCBI Taxonomy" id="496057"/>
    <lineage>
        <taxon>Bacteria</taxon>
        <taxon>Pseudomonadati</taxon>
        <taxon>Bacteroidota</taxon>
        <taxon>Chitinophagia</taxon>
        <taxon>Chitinophagales</taxon>
        <taxon>Chitinophagaceae</taxon>
        <taxon>Arachidicoccus</taxon>
    </lineage>
</organism>
<dbReference type="RefSeq" id="WP_146781452.1">
    <property type="nucleotide sequence ID" value="NZ_CP042434.1"/>
</dbReference>
<keyword evidence="3" id="KW-1185">Reference proteome</keyword>
<dbReference type="PROSITE" id="PS51257">
    <property type="entry name" value="PROKAR_LIPOPROTEIN"/>
    <property type="match status" value="1"/>
</dbReference>
<evidence type="ECO:0000313" key="3">
    <source>
        <dbReference type="Proteomes" id="UP000321291"/>
    </source>
</evidence>
<name>A0A5B8VLM0_9BACT</name>
<keyword evidence="1" id="KW-0732">Signal</keyword>
<dbReference type="Proteomes" id="UP000321291">
    <property type="component" value="Chromosome"/>
</dbReference>
<protein>
    <submittedName>
        <fullName evidence="2">DUF4836 family protein</fullName>
    </submittedName>
</protein>
<sequence>MMKKIVQPFQGTLLILLISLIFSACSTSSNPGLNYVPKEANVIMSFNIMQMHDKLKDGNINIDSLTNSFKTQDSAFTLLSYLNLKKPLLTYIEYKSSVMTGKDVMVGTIGELGDKSGFEKQLTAINPGKTIEKKDGYSLLSVDNNSCYAWNDKIVVLYIGNNIVDKVPTLFSLKKDASAADDKNAAKFLSKKGDINLYTSSQDGATGIPMLSMTKISDLVKGNYGGATINFEKGQIVSDGDFYYNKTVVDLIKKNPSKDIDKAVLAHFPGKPLGLFQISLNLKQLFSFLDYAGITNMIEGYMKNLGITLDDVASAFTGQLAIAAQDVAGGTVGASTPKMLITAPIGNKSSFDKVMGALAKMGIVEQKAGQWVPKGVSADEAWSFHTDDKSLVVSTDKAISDAFISGSGQMVYPKNLDFSDKTCAFYLDINTLLSQIAAKDQSSASADLNLAIQTLEDADVTTSNLEGDHASTKMVVRLKDKNQNSLPVLVSLFQQISKNRKQNSVQQAEVTDSVIVPLPKGLDDSDN</sequence>